<organism evidence="1 2">
    <name type="scientific">Jeotgalibaca ciconiae</name>
    <dbReference type="NCBI Taxonomy" id="2496265"/>
    <lineage>
        <taxon>Bacteria</taxon>
        <taxon>Bacillati</taxon>
        <taxon>Bacillota</taxon>
        <taxon>Bacilli</taxon>
        <taxon>Lactobacillales</taxon>
        <taxon>Carnobacteriaceae</taxon>
        <taxon>Jeotgalibaca</taxon>
    </lineage>
</organism>
<sequence length="228" mass="26653">MQKDYGLFYKKIRGILRFFSPEFSIKDSRIKKEGPVVYVAHHQNMFGPISVLCWHPEFLRIWVLHVFLDFSSCYHHYLEFTFTKRLGWPHLVSKIIAYPTALFVTALTKSGKGIPVYRQSRSIVVTMKQTVDALENGESILLFPDISYDDPSAQVKEIYEGFLYIEKYYYRKTGEHIPFVPMIAEKKEKEIRIGTPILFSGKEAFFLEKQKIAKEIQQKLNELAKGLE</sequence>
<gene>
    <name evidence="1" type="ORF">EJN90_07315</name>
</gene>
<dbReference type="Proteomes" id="UP000273326">
    <property type="component" value="Chromosome"/>
</dbReference>
<keyword evidence="1" id="KW-0012">Acyltransferase</keyword>
<reference evidence="2" key="1">
    <citation type="submission" date="2018-12" db="EMBL/GenBank/DDBJ databases">
        <title>Complete genome sequencing of Jeotgalibaca sp. H21T32.</title>
        <authorList>
            <person name="Bae J.-W."/>
            <person name="Lee S.-Y."/>
        </authorList>
    </citation>
    <scope>NUCLEOTIDE SEQUENCE [LARGE SCALE GENOMIC DNA]</scope>
    <source>
        <strain evidence="2">H21T32</strain>
    </source>
</reference>
<keyword evidence="2" id="KW-1185">Reference proteome</keyword>
<dbReference type="AlphaFoldDB" id="A0A3S9HAR0"/>
<dbReference type="GO" id="GO:0016746">
    <property type="term" value="F:acyltransferase activity"/>
    <property type="evidence" value="ECO:0007669"/>
    <property type="project" value="UniProtKB-KW"/>
</dbReference>
<dbReference type="EMBL" id="CP034465">
    <property type="protein sequence ID" value="AZP04456.1"/>
    <property type="molecule type" value="Genomic_DNA"/>
</dbReference>
<proteinExistence type="predicted"/>
<evidence type="ECO:0000313" key="1">
    <source>
        <dbReference type="EMBL" id="AZP04456.1"/>
    </source>
</evidence>
<accession>A0A3S9HAR0</accession>
<dbReference type="KEGG" id="jeh:EJN90_07315"/>
<dbReference type="RefSeq" id="WP_126109889.1">
    <property type="nucleotide sequence ID" value="NZ_CP034465.1"/>
</dbReference>
<keyword evidence="1" id="KW-0808">Transferase</keyword>
<name>A0A3S9HAR0_9LACT</name>
<dbReference type="OrthoDB" id="2165242at2"/>
<evidence type="ECO:0000313" key="2">
    <source>
        <dbReference type="Proteomes" id="UP000273326"/>
    </source>
</evidence>
<protein>
    <submittedName>
        <fullName evidence="1">Glycerol acyltransferase</fullName>
    </submittedName>
</protein>